<evidence type="ECO:0000313" key="2">
    <source>
        <dbReference type="EnsemblMetazoa" id="GMOY003967-PA"/>
    </source>
</evidence>
<dbReference type="EMBL" id="CCAG010009907">
    <property type="status" value="NOT_ANNOTATED_CDS"/>
    <property type="molecule type" value="Genomic_DNA"/>
</dbReference>
<name>A0A1B0FJH0_GLOMM</name>
<feature type="compositionally biased region" description="Low complexity" evidence="1">
    <location>
        <begin position="31"/>
        <end position="40"/>
    </location>
</feature>
<protein>
    <submittedName>
        <fullName evidence="2">Uncharacterized protein</fullName>
    </submittedName>
</protein>
<dbReference type="VEuPathDB" id="VectorBase:GMOY003967"/>
<evidence type="ECO:0000313" key="3">
    <source>
        <dbReference type="Proteomes" id="UP000092444"/>
    </source>
</evidence>
<evidence type="ECO:0000256" key="1">
    <source>
        <dbReference type="SAM" id="MobiDB-lite"/>
    </source>
</evidence>
<sequence length="123" mass="13822">MELLTLGTSLSISLGIERDTSKSPECKQESESSSLHPFSSNTYSLSASDHQPPVGVRSLLEVFSLQSGATYIFYVRSLNNCRLILSKFSLRNGEQHANLMYAAPMWGLDTMPNRLFHYFLKID</sequence>
<organism evidence="2 3">
    <name type="scientific">Glossina morsitans morsitans</name>
    <name type="common">Savannah tsetse fly</name>
    <dbReference type="NCBI Taxonomy" id="37546"/>
    <lineage>
        <taxon>Eukaryota</taxon>
        <taxon>Metazoa</taxon>
        <taxon>Ecdysozoa</taxon>
        <taxon>Arthropoda</taxon>
        <taxon>Hexapoda</taxon>
        <taxon>Insecta</taxon>
        <taxon>Pterygota</taxon>
        <taxon>Neoptera</taxon>
        <taxon>Endopterygota</taxon>
        <taxon>Diptera</taxon>
        <taxon>Brachycera</taxon>
        <taxon>Muscomorpha</taxon>
        <taxon>Hippoboscoidea</taxon>
        <taxon>Glossinidae</taxon>
        <taxon>Glossina</taxon>
    </lineage>
</organism>
<dbReference type="Proteomes" id="UP000092444">
    <property type="component" value="Unassembled WGS sequence"/>
</dbReference>
<accession>A0A1B0FJH0</accession>
<dbReference type="EnsemblMetazoa" id="GMOY003967-RA">
    <property type="protein sequence ID" value="GMOY003967-PA"/>
    <property type="gene ID" value="GMOY003967"/>
</dbReference>
<feature type="region of interest" description="Disordered" evidence="1">
    <location>
        <begin position="18"/>
        <end position="46"/>
    </location>
</feature>
<proteinExistence type="predicted"/>
<dbReference type="AlphaFoldDB" id="A0A1B0FJH0"/>
<feature type="compositionally biased region" description="Basic and acidic residues" evidence="1">
    <location>
        <begin position="18"/>
        <end position="30"/>
    </location>
</feature>
<keyword evidence="3" id="KW-1185">Reference proteome</keyword>
<reference evidence="2" key="1">
    <citation type="submission" date="2020-05" db="UniProtKB">
        <authorList>
            <consortium name="EnsemblMetazoa"/>
        </authorList>
    </citation>
    <scope>IDENTIFICATION</scope>
    <source>
        <strain evidence="2">Yale</strain>
    </source>
</reference>